<sequence length="467" mass="52523">MNSQTEESGSGKKHEVTIYISNMSEDVWPFISAMSDPDARRYEIEENATLSDRDLFAFAGEDHLLFISPKPVSREFQLYYLSLFGNTDFIELTPRQHSGEICKDILRDETIMQAIVRAANSSKRLTVIPYVTSMQFLRLVEELRSRELDIFTPESPEEEDAWTVNFYGSKSGIRQLAQKSSAAEPDFAMPDGLICVNVLDASRIAAKKYLRNQGVVLKTNKGHSGAGLLIFRPGDLPVSYHACAQEILETLKKDAYWDRFPIVIEDYIATNPQVAGGNPNVEFKIYKSGRIDFLYYCILRVTDSGVFKGIEISSGVMPDRVAAQLVDTGFFIAEQFAGAGYRGYFDVDYVAGRSGKLYVTESNVRRTGGTHVYHVAVALFGKDFMYRTYVLSNNLYPLPNKKKISSFSRALECIKPVLYDRKTGEGVILASERVISIGCLAYIVFGRTERRALEIEREMESLIAAKD</sequence>
<dbReference type="SUPFAM" id="SSF56059">
    <property type="entry name" value="Glutathione synthetase ATP-binding domain-like"/>
    <property type="match status" value="1"/>
</dbReference>
<evidence type="ECO:0000313" key="3">
    <source>
        <dbReference type="EMBL" id="OGG04147.1"/>
    </source>
</evidence>
<dbReference type="InterPro" id="IPR011761">
    <property type="entry name" value="ATP-grasp"/>
</dbReference>
<evidence type="ECO:0000259" key="2">
    <source>
        <dbReference type="PROSITE" id="PS50975"/>
    </source>
</evidence>
<dbReference type="Proteomes" id="UP000178448">
    <property type="component" value="Unassembled WGS sequence"/>
</dbReference>
<dbReference type="EMBL" id="MFJD01000004">
    <property type="protein sequence ID" value="OGG04147.1"/>
    <property type="molecule type" value="Genomic_DNA"/>
</dbReference>
<name>A0A1F5YW01_9BACT</name>
<evidence type="ECO:0000313" key="4">
    <source>
        <dbReference type="Proteomes" id="UP000178448"/>
    </source>
</evidence>
<keyword evidence="1" id="KW-0067">ATP-binding</keyword>
<dbReference type="GO" id="GO:0046872">
    <property type="term" value="F:metal ion binding"/>
    <property type="evidence" value="ECO:0007669"/>
    <property type="project" value="InterPro"/>
</dbReference>
<evidence type="ECO:0000256" key="1">
    <source>
        <dbReference type="PROSITE-ProRule" id="PRU00409"/>
    </source>
</evidence>
<dbReference type="PROSITE" id="PS50975">
    <property type="entry name" value="ATP_GRASP"/>
    <property type="match status" value="1"/>
</dbReference>
<dbReference type="GO" id="GO:0005524">
    <property type="term" value="F:ATP binding"/>
    <property type="evidence" value="ECO:0007669"/>
    <property type="project" value="UniProtKB-UniRule"/>
</dbReference>
<gene>
    <name evidence="3" type="ORF">A2Z33_03230</name>
</gene>
<reference evidence="3 4" key="1">
    <citation type="journal article" date="2016" name="Nat. Commun.">
        <title>Thousands of microbial genomes shed light on interconnected biogeochemical processes in an aquifer system.</title>
        <authorList>
            <person name="Anantharaman K."/>
            <person name="Brown C.T."/>
            <person name="Hug L.A."/>
            <person name="Sharon I."/>
            <person name="Castelle C.J."/>
            <person name="Probst A.J."/>
            <person name="Thomas B.C."/>
            <person name="Singh A."/>
            <person name="Wilkins M.J."/>
            <person name="Karaoz U."/>
            <person name="Brodie E.L."/>
            <person name="Williams K.H."/>
            <person name="Hubbard S.S."/>
            <person name="Banfield J.F."/>
        </authorList>
    </citation>
    <scope>NUCLEOTIDE SEQUENCE [LARGE SCALE GENOMIC DNA]</scope>
</reference>
<proteinExistence type="predicted"/>
<comment type="caution">
    <text evidence="3">The sequence shown here is derived from an EMBL/GenBank/DDBJ whole genome shotgun (WGS) entry which is preliminary data.</text>
</comment>
<organism evidence="3 4">
    <name type="scientific">Candidatus Gottesmanbacteria bacterium RBG_16_52_11</name>
    <dbReference type="NCBI Taxonomy" id="1798374"/>
    <lineage>
        <taxon>Bacteria</taxon>
        <taxon>Candidatus Gottesmaniibacteriota</taxon>
    </lineage>
</organism>
<keyword evidence="1" id="KW-0547">Nucleotide-binding</keyword>
<dbReference type="AlphaFoldDB" id="A0A1F5YW01"/>
<accession>A0A1F5YW01</accession>
<protein>
    <recommendedName>
        <fullName evidence="2">ATP-grasp domain-containing protein</fullName>
    </recommendedName>
</protein>
<feature type="domain" description="ATP-grasp" evidence="2">
    <location>
        <begin position="179"/>
        <end position="393"/>
    </location>
</feature>
<dbReference type="STRING" id="1798374.A2Z33_03230"/>